<comment type="similarity">
    <text evidence="1 4">Belongs to the bacterial flagellin family.</text>
</comment>
<dbReference type="GO" id="GO:0005198">
    <property type="term" value="F:structural molecule activity"/>
    <property type="evidence" value="ECO:0007669"/>
    <property type="project" value="UniProtKB-UniRule"/>
</dbReference>
<dbReference type="InterPro" id="IPR001029">
    <property type="entry name" value="Flagellin_N"/>
</dbReference>
<dbReference type="PRINTS" id="PR00207">
    <property type="entry name" value="FLAGELLIN"/>
</dbReference>
<evidence type="ECO:0000256" key="3">
    <source>
        <dbReference type="ARBA" id="ARBA00023143"/>
    </source>
</evidence>
<dbReference type="GO" id="GO:0005576">
    <property type="term" value="C:extracellular region"/>
    <property type="evidence" value="ECO:0007669"/>
    <property type="project" value="UniProtKB-SubCell"/>
</dbReference>
<dbReference type="EMBL" id="SHAG01000017">
    <property type="protein sequence ID" value="RZO76149.1"/>
    <property type="molecule type" value="Genomic_DNA"/>
</dbReference>
<comment type="subcellular location">
    <subcellularLocation>
        <location evidence="4">Secreted</location>
    </subcellularLocation>
    <subcellularLocation>
        <location evidence="4">Bacterial flagellum</location>
    </subcellularLocation>
</comment>
<evidence type="ECO:0000256" key="1">
    <source>
        <dbReference type="ARBA" id="ARBA00005709"/>
    </source>
</evidence>
<evidence type="ECO:0000313" key="8">
    <source>
        <dbReference type="Proteomes" id="UP000316199"/>
    </source>
</evidence>
<dbReference type="SUPFAM" id="SSF64518">
    <property type="entry name" value="Phase 1 flagellin"/>
    <property type="match status" value="2"/>
</dbReference>
<dbReference type="Pfam" id="PF00669">
    <property type="entry name" value="Flagellin_N"/>
    <property type="match status" value="1"/>
</dbReference>
<feature type="domain" description="Flagellin C-terminal" evidence="6">
    <location>
        <begin position="615"/>
        <end position="700"/>
    </location>
</feature>
<reference evidence="7 8" key="1">
    <citation type="submission" date="2019-02" db="EMBL/GenBank/DDBJ databases">
        <title>Prokaryotic population dynamics and viral predation in marine succession experiment using metagenomics: the confinement effect.</title>
        <authorList>
            <person name="Haro-Moreno J.M."/>
            <person name="Rodriguez-Valera F."/>
            <person name="Lopez-Perez M."/>
        </authorList>
    </citation>
    <scope>NUCLEOTIDE SEQUENCE [LARGE SCALE GENOMIC DNA]</scope>
    <source>
        <strain evidence="7">MED-G157</strain>
    </source>
</reference>
<accession>A0A520S118</accession>
<dbReference type="Pfam" id="PF00700">
    <property type="entry name" value="Flagellin_C"/>
    <property type="match status" value="1"/>
</dbReference>
<dbReference type="InterPro" id="IPR001492">
    <property type="entry name" value="Flagellin"/>
</dbReference>
<evidence type="ECO:0000259" key="5">
    <source>
        <dbReference type="Pfam" id="PF00669"/>
    </source>
</evidence>
<comment type="function">
    <text evidence="4">Flagellin is the subunit protein which polymerizes to form the filaments of bacterial flagella.</text>
</comment>
<evidence type="ECO:0000313" key="7">
    <source>
        <dbReference type="EMBL" id="RZO76149.1"/>
    </source>
</evidence>
<keyword evidence="3 4" id="KW-0975">Bacterial flagellum</keyword>
<sequence>MALVINTNVSSLTAQRALSESNVELQTAMERLSTGSKINSAADDAAGLAMTQRMTAQVRGLAMAVKNANDGQALTQSVEGALGEVSDMLQRMRELSLQAANGTNSSADRTFLQSEINLLVQEITRVATNTRYNGELILDGTFLNKSMQVGIEEGENIIFSVESVAAENVGAHTLVGDGQGALAASTTAAANPSTIADDIEIFGFLGTKETASSVGDSAKETAVKINNLTGETGVRAYAKTYAALSSSAVAAKTYSVMINGYQTGNFVISSGDCEAAVDAINQISGSTGVTASSANNKVILFDSNGDDITVENTQTLAGHSDLVVEKLGEDGAITNIVGDAISLQISGANDSTRVTGSIKMVSPNSFSIDQKAVNHKDTITTGTVTGYDGLLTVSDGITTVTKSYASGSPANLDIVLADIRAHASYGDLLFTVDKAANGTQLEYNWKAAGADYQVETITPGTLGSMTTVVISDGNSATNDISINSPGGSGYANIDALLTAIKANGNYGAQGFTAHKSYDGTKIELIWKTPGDQANSATIAIGGITNESIETATNKSPGSSRATYTAVDGGATLGSIATTTNGVNSLGYYKENTNTADLINLTQVNITTMVQAGDSISIIDAALDKVAQMRSDLGAIENRLAYTVSNLMNIAEKTADARSRLDDADYALESARLAKAQVIQQAGTQMLAQANQLTQLVLDLLR</sequence>
<evidence type="ECO:0000256" key="2">
    <source>
        <dbReference type="ARBA" id="ARBA00022525"/>
    </source>
</evidence>
<dbReference type="GO" id="GO:0009288">
    <property type="term" value="C:bacterial-type flagellum"/>
    <property type="evidence" value="ECO:0007669"/>
    <property type="project" value="UniProtKB-SubCell"/>
</dbReference>
<evidence type="ECO:0000259" key="6">
    <source>
        <dbReference type="Pfam" id="PF00700"/>
    </source>
</evidence>
<evidence type="ECO:0000256" key="4">
    <source>
        <dbReference type="RuleBase" id="RU362073"/>
    </source>
</evidence>
<gene>
    <name evidence="7" type="ORF">EVA68_05220</name>
</gene>
<dbReference type="AlphaFoldDB" id="A0A520S118"/>
<organism evidence="7 8">
    <name type="scientific">OM182 bacterium</name>
    <dbReference type="NCBI Taxonomy" id="2510334"/>
    <lineage>
        <taxon>Bacteria</taxon>
        <taxon>Pseudomonadati</taxon>
        <taxon>Pseudomonadota</taxon>
        <taxon>Gammaproteobacteria</taxon>
        <taxon>OMG group</taxon>
        <taxon>OM182 clade</taxon>
    </lineage>
</organism>
<name>A0A520S118_9GAMM</name>
<dbReference type="PANTHER" id="PTHR42792:SF2">
    <property type="entry name" value="FLAGELLIN"/>
    <property type="match status" value="1"/>
</dbReference>
<dbReference type="Gene3D" id="1.20.1330.10">
    <property type="entry name" value="f41 fragment of flagellin, N-terminal domain"/>
    <property type="match status" value="2"/>
</dbReference>
<dbReference type="Proteomes" id="UP000316199">
    <property type="component" value="Unassembled WGS sequence"/>
</dbReference>
<protein>
    <recommendedName>
        <fullName evidence="4">Flagellin</fullName>
    </recommendedName>
</protein>
<keyword evidence="2 4" id="KW-0964">Secreted</keyword>
<comment type="caution">
    <text evidence="7">The sequence shown here is derived from an EMBL/GenBank/DDBJ whole genome shotgun (WGS) entry which is preliminary data.</text>
</comment>
<proteinExistence type="inferred from homology"/>
<feature type="domain" description="Flagellin N-terminal" evidence="5">
    <location>
        <begin position="5"/>
        <end position="141"/>
    </location>
</feature>
<dbReference type="PANTHER" id="PTHR42792">
    <property type="entry name" value="FLAGELLIN"/>
    <property type="match status" value="1"/>
</dbReference>
<dbReference type="Gene3D" id="3.30.70.2120">
    <property type="match status" value="1"/>
</dbReference>
<dbReference type="InterPro" id="IPR046358">
    <property type="entry name" value="Flagellin_C"/>
</dbReference>